<protein>
    <submittedName>
        <fullName evidence="1">Uncharacterized protein</fullName>
    </submittedName>
</protein>
<comment type="caution">
    <text evidence="1">The sequence shown here is derived from an EMBL/GenBank/DDBJ whole genome shotgun (WGS) entry which is preliminary data.</text>
</comment>
<organism evidence="1 2">
    <name type="scientific">Tagetes erecta</name>
    <name type="common">African marigold</name>
    <dbReference type="NCBI Taxonomy" id="13708"/>
    <lineage>
        <taxon>Eukaryota</taxon>
        <taxon>Viridiplantae</taxon>
        <taxon>Streptophyta</taxon>
        <taxon>Embryophyta</taxon>
        <taxon>Tracheophyta</taxon>
        <taxon>Spermatophyta</taxon>
        <taxon>Magnoliopsida</taxon>
        <taxon>eudicotyledons</taxon>
        <taxon>Gunneridae</taxon>
        <taxon>Pentapetalae</taxon>
        <taxon>asterids</taxon>
        <taxon>campanulids</taxon>
        <taxon>Asterales</taxon>
        <taxon>Asteraceae</taxon>
        <taxon>Asteroideae</taxon>
        <taxon>Heliantheae alliance</taxon>
        <taxon>Tageteae</taxon>
        <taxon>Tagetes</taxon>
    </lineage>
</organism>
<evidence type="ECO:0000313" key="2">
    <source>
        <dbReference type="Proteomes" id="UP001229421"/>
    </source>
</evidence>
<proteinExistence type="predicted"/>
<accession>A0AAD8K0Y8</accession>
<gene>
    <name evidence="1" type="ORF">QVD17_30124</name>
</gene>
<name>A0AAD8K0Y8_TARER</name>
<keyword evidence="2" id="KW-1185">Reference proteome</keyword>
<sequence length="79" mass="9073">MVRERRTFLRRSQRVKIAHEDPQPIRKRLEMTADVFLQKKQTAPKPPDLPDEAQAIESTLAPPHRLEIGILLMSVSCVS</sequence>
<reference evidence="1" key="1">
    <citation type="journal article" date="2023" name="bioRxiv">
        <title>Improved chromosome-level genome assembly for marigold (Tagetes erecta).</title>
        <authorList>
            <person name="Jiang F."/>
            <person name="Yuan L."/>
            <person name="Wang S."/>
            <person name="Wang H."/>
            <person name="Xu D."/>
            <person name="Wang A."/>
            <person name="Fan W."/>
        </authorList>
    </citation>
    <scope>NUCLEOTIDE SEQUENCE</scope>
    <source>
        <strain evidence="1">WSJ</strain>
        <tissue evidence="1">Leaf</tissue>
    </source>
</reference>
<dbReference type="Proteomes" id="UP001229421">
    <property type="component" value="Unassembled WGS sequence"/>
</dbReference>
<dbReference type="EMBL" id="JAUHHV010000008">
    <property type="protein sequence ID" value="KAK1414380.1"/>
    <property type="molecule type" value="Genomic_DNA"/>
</dbReference>
<evidence type="ECO:0000313" key="1">
    <source>
        <dbReference type="EMBL" id="KAK1414380.1"/>
    </source>
</evidence>
<dbReference type="AlphaFoldDB" id="A0AAD8K0Y8"/>